<dbReference type="Proteomes" id="UP000613580">
    <property type="component" value="Unassembled WGS sequence"/>
</dbReference>
<evidence type="ECO:0000256" key="1">
    <source>
        <dbReference type="ARBA" id="ARBA00004127"/>
    </source>
</evidence>
<evidence type="ECO:0000256" key="11">
    <source>
        <dbReference type="SAM" id="Phobius"/>
    </source>
</evidence>
<reference evidence="13" key="1">
    <citation type="submission" date="2020-05" db="EMBL/GenBank/DDBJ databases">
        <title>Mycena genomes resolve the evolution of fungal bioluminescence.</title>
        <authorList>
            <person name="Tsai I.J."/>
        </authorList>
    </citation>
    <scope>NUCLEOTIDE SEQUENCE</scope>
    <source>
        <strain evidence="13">110903Hualien_Pintung</strain>
    </source>
</reference>
<feature type="transmembrane region" description="Helical" evidence="11">
    <location>
        <begin position="461"/>
        <end position="479"/>
    </location>
</feature>
<feature type="transmembrane region" description="Helical" evidence="11">
    <location>
        <begin position="208"/>
        <end position="229"/>
    </location>
</feature>
<proteinExistence type="inferred from homology"/>
<keyword evidence="7" id="KW-0811">Translocation</keyword>
<evidence type="ECO:0000256" key="7">
    <source>
        <dbReference type="ARBA" id="ARBA00023010"/>
    </source>
</evidence>
<keyword evidence="5" id="KW-0653">Protein transport</keyword>
<dbReference type="EMBL" id="JACAZE010000008">
    <property type="protein sequence ID" value="KAF7308208.1"/>
    <property type="molecule type" value="Genomic_DNA"/>
</dbReference>
<dbReference type="InterPro" id="IPR030659">
    <property type="entry name" value="SecY_CS"/>
</dbReference>
<evidence type="ECO:0000256" key="9">
    <source>
        <dbReference type="RuleBase" id="RU004349"/>
    </source>
</evidence>
<evidence type="ECO:0000256" key="5">
    <source>
        <dbReference type="ARBA" id="ARBA00022927"/>
    </source>
</evidence>
<name>A0A8H6WB19_MYCCL</name>
<dbReference type="Pfam" id="PF10559">
    <property type="entry name" value="Plug_translocon"/>
    <property type="match status" value="1"/>
</dbReference>
<dbReference type="InterPro" id="IPR023201">
    <property type="entry name" value="SecY_dom_sf"/>
</dbReference>
<feature type="transmembrane region" description="Helical" evidence="11">
    <location>
        <begin position="374"/>
        <end position="396"/>
    </location>
</feature>
<feature type="domain" description="Translocon Sec61/SecY plug" evidence="12">
    <location>
        <begin position="382"/>
        <end position="416"/>
    </location>
</feature>
<evidence type="ECO:0000256" key="4">
    <source>
        <dbReference type="ARBA" id="ARBA00022692"/>
    </source>
</evidence>
<dbReference type="OrthoDB" id="9451547at2759"/>
<comment type="subcellular location">
    <subcellularLocation>
        <location evidence="1">Endomembrane system</location>
        <topology evidence="1">Multi-pass membrane protein</topology>
    </subcellularLocation>
</comment>
<dbReference type="InterPro" id="IPR002208">
    <property type="entry name" value="SecY/SEC61-alpha"/>
</dbReference>
<dbReference type="InterPro" id="IPR019561">
    <property type="entry name" value="Translocon_Sec61/SecY_plug_dom"/>
</dbReference>
<dbReference type="PANTHER" id="PTHR10906">
    <property type="entry name" value="SECY/SEC61-ALPHA FAMILY MEMBER"/>
    <property type="match status" value="1"/>
</dbReference>
<gene>
    <name evidence="13" type="ORF">HMN09_00668700</name>
</gene>
<dbReference type="SUPFAM" id="SSF103491">
    <property type="entry name" value="Preprotein translocase SecY subunit"/>
    <property type="match status" value="1"/>
</dbReference>
<evidence type="ECO:0000313" key="13">
    <source>
        <dbReference type="EMBL" id="KAF7308208.1"/>
    </source>
</evidence>
<dbReference type="PROSITE" id="PS00755">
    <property type="entry name" value="SECY_1"/>
    <property type="match status" value="1"/>
</dbReference>
<keyword evidence="8 11" id="KW-0472">Membrane</keyword>
<comment type="caution">
    <text evidence="13">The sequence shown here is derived from an EMBL/GenBank/DDBJ whole genome shotgun (WGS) entry which is preliminary data.</text>
</comment>
<feature type="transmembrane region" description="Helical" evidence="11">
    <location>
        <begin position="241"/>
        <end position="258"/>
    </location>
</feature>
<feature type="transmembrane region" description="Helical" evidence="11">
    <location>
        <begin position="32"/>
        <end position="49"/>
    </location>
</feature>
<evidence type="ECO:0000313" key="14">
    <source>
        <dbReference type="Proteomes" id="UP000613580"/>
    </source>
</evidence>
<keyword evidence="6 11" id="KW-1133">Transmembrane helix</keyword>
<keyword evidence="4 11" id="KW-0812">Transmembrane</keyword>
<sequence>MSLLLANVSVATTNIDVLPPGTCDDIRHCRKLSHIIWSCASTIFIYTYVSMHLNVPSPRKHLWKRAARVVRMMAFALFAPELFVGFAYRQYCTASRFMEGFREDPMEDPMEDPSPQLQATRTEGFFFAMGGFADEDGHPITRLQDFRDYDYPQGEEIDERRWVFRLVDFVVALLRPSRRGPVYLDATLPLSDRERMVGDIEDKSNKNLLAKAFAVLQGLWFILQCAFRLNESLPLTQLEVMTVAYGGVNLFIWLLWWYKPIGVDQPIILLRRFDKEKDGIETTQTGSQNMEAKGRPRNRPPLHRRAMSTIMGFYPSPAGTHVPEFWSSDAVAGDIRNGLIVECASGSSRFVRPFLPILPEVASPDRNVPFQQKVLWTAVTLLIFLVCSQVPLYGIMSSDSSDPLYWMRVILASNRGTLMELGITPIITSGMIMQLLAGANLIDVDFGLKEDRALFGGAQKLFAIIIALGQGIVYVSGLYGQPSELGAGVCLLLIVQLVAAAMIVVLLDELLHKGYGLGSGISLFIATNICESIV</sequence>
<feature type="transmembrane region" description="Helical" evidence="11">
    <location>
        <begin position="69"/>
        <end position="88"/>
    </location>
</feature>
<comment type="similarity">
    <text evidence="2 9">Belongs to the SecY/SEC61-alpha family.</text>
</comment>
<accession>A0A8H6WB19</accession>
<dbReference type="GO" id="GO:0015031">
    <property type="term" value="P:protein transport"/>
    <property type="evidence" value="ECO:0007669"/>
    <property type="project" value="UniProtKB-KW"/>
</dbReference>
<dbReference type="GO" id="GO:0016020">
    <property type="term" value="C:membrane"/>
    <property type="evidence" value="ECO:0007669"/>
    <property type="project" value="InterPro"/>
</dbReference>
<dbReference type="GO" id="GO:0012505">
    <property type="term" value="C:endomembrane system"/>
    <property type="evidence" value="ECO:0007669"/>
    <property type="project" value="UniProtKB-SubCell"/>
</dbReference>
<evidence type="ECO:0000256" key="6">
    <source>
        <dbReference type="ARBA" id="ARBA00022989"/>
    </source>
</evidence>
<dbReference type="AlphaFoldDB" id="A0A8H6WB19"/>
<protein>
    <submittedName>
        <fullName evidence="13">Protein transport protein Sec61 alpha</fullName>
    </submittedName>
</protein>
<dbReference type="Pfam" id="PF00344">
    <property type="entry name" value="SecY"/>
    <property type="match status" value="1"/>
</dbReference>
<evidence type="ECO:0000256" key="10">
    <source>
        <dbReference type="SAM" id="MobiDB-lite"/>
    </source>
</evidence>
<keyword evidence="14" id="KW-1185">Reference proteome</keyword>
<organism evidence="13 14">
    <name type="scientific">Mycena chlorophos</name>
    <name type="common">Agaric fungus</name>
    <name type="synonym">Agaricus chlorophos</name>
    <dbReference type="NCBI Taxonomy" id="658473"/>
    <lineage>
        <taxon>Eukaryota</taxon>
        <taxon>Fungi</taxon>
        <taxon>Dikarya</taxon>
        <taxon>Basidiomycota</taxon>
        <taxon>Agaricomycotina</taxon>
        <taxon>Agaricomycetes</taxon>
        <taxon>Agaricomycetidae</taxon>
        <taxon>Agaricales</taxon>
        <taxon>Marasmiineae</taxon>
        <taxon>Mycenaceae</taxon>
        <taxon>Mycena</taxon>
    </lineage>
</organism>
<evidence type="ECO:0000256" key="8">
    <source>
        <dbReference type="ARBA" id="ARBA00023136"/>
    </source>
</evidence>
<feature type="transmembrane region" description="Helical" evidence="11">
    <location>
        <begin position="485"/>
        <end position="507"/>
    </location>
</feature>
<evidence type="ECO:0000256" key="3">
    <source>
        <dbReference type="ARBA" id="ARBA00022448"/>
    </source>
</evidence>
<evidence type="ECO:0000259" key="12">
    <source>
        <dbReference type="Pfam" id="PF10559"/>
    </source>
</evidence>
<feature type="region of interest" description="Disordered" evidence="10">
    <location>
        <begin position="282"/>
        <end position="301"/>
    </location>
</feature>
<keyword evidence="3" id="KW-0813">Transport</keyword>
<feature type="transmembrane region" description="Helical" evidence="11">
    <location>
        <begin position="416"/>
        <end position="441"/>
    </location>
</feature>
<evidence type="ECO:0000256" key="2">
    <source>
        <dbReference type="ARBA" id="ARBA00005751"/>
    </source>
</evidence>
<dbReference type="Gene3D" id="1.10.3370.10">
    <property type="entry name" value="SecY subunit domain"/>
    <property type="match status" value="1"/>
</dbReference>